<feature type="non-terminal residue" evidence="2">
    <location>
        <position position="425"/>
    </location>
</feature>
<protein>
    <submittedName>
        <fullName evidence="2">Uncharacterized protein</fullName>
    </submittedName>
</protein>
<dbReference type="GO" id="GO:0005829">
    <property type="term" value="C:cytosol"/>
    <property type="evidence" value="ECO:0007669"/>
    <property type="project" value="TreeGrafter"/>
</dbReference>
<proteinExistence type="predicted"/>
<dbReference type="EMBL" id="JAINUF010000012">
    <property type="protein sequence ID" value="KAJ8345990.1"/>
    <property type="molecule type" value="Genomic_DNA"/>
</dbReference>
<reference evidence="2" key="1">
    <citation type="journal article" date="2023" name="Science">
        <title>Genome structures resolve the early diversification of teleost fishes.</title>
        <authorList>
            <person name="Parey E."/>
            <person name="Louis A."/>
            <person name="Montfort J."/>
            <person name="Bouchez O."/>
            <person name="Roques C."/>
            <person name="Iampietro C."/>
            <person name="Lluch J."/>
            <person name="Castinel A."/>
            <person name="Donnadieu C."/>
            <person name="Desvignes T."/>
            <person name="Floi Bucao C."/>
            <person name="Jouanno E."/>
            <person name="Wen M."/>
            <person name="Mejri S."/>
            <person name="Dirks R."/>
            <person name="Jansen H."/>
            <person name="Henkel C."/>
            <person name="Chen W.J."/>
            <person name="Zahm M."/>
            <person name="Cabau C."/>
            <person name="Klopp C."/>
            <person name="Thompson A.W."/>
            <person name="Robinson-Rechavi M."/>
            <person name="Braasch I."/>
            <person name="Lecointre G."/>
            <person name="Bobe J."/>
            <person name="Postlethwait J.H."/>
            <person name="Berthelot C."/>
            <person name="Roest Crollius H."/>
            <person name="Guiguen Y."/>
        </authorList>
    </citation>
    <scope>NUCLEOTIDE SEQUENCE</scope>
    <source>
        <strain evidence="2">WJC10195</strain>
    </source>
</reference>
<feature type="compositionally biased region" description="Basic and acidic residues" evidence="1">
    <location>
        <begin position="416"/>
        <end position="425"/>
    </location>
</feature>
<evidence type="ECO:0000256" key="1">
    <source>
        <dbReference type="SAM" id="MobiDB-lite"/>
    </source>
</evidence>
<dbReference type="GO" id="GO:0004842">
    <property type="term" value="F:ubiquitin-protein transferase activity"/>
    <property type="evidence" value="ECO:0007669"/>
    <property type="project" value="InterPro"/>
</dbReference>
<dbReference type="OrthoDB" id="2423195at2759"/>
<dbReference type="GO" id="GO:0016887">
    <property type="term" value="F:ATP hydrolysis activity"/>
    <property type="evidence" value="ECO:0007669"/>
    <property type="project" value="InterPro"/>
</dbReference>
<dbReference type="PANTHER" id="PTHR22605:SF18">
    <property type="entry name" value="E3 UBIQUITIN-PROTEIN LIGASE RNF213-ALPHA"/>
    <property type="match status" value="1"/>
</dbReference>
<dbReference type="GO" id="GO:0006511">
    <property type="term" value="P:ubiquitin-dependent protein catabolic process"/>
    <property type="evidence" value="ECO:0007669"/>
    <property type="project" value="TreeGrafter"/>
</dbReference>
<dbReference type="PANTHER" id="PTHR22605">
    <property type="entry name" value="RZ-TYPE DOMAIN-CONTAINING PROTEIN"/>
    <property type="match status" value="1"/>
</dbReference>
<organism evidence="2 3">
    <name type="scientific">Synaphobranchus kaupii</name>
    <name type="common">Kaup's arrowtooth eel</name>
    <dbReference type="NCBI Taxonomy" id="118154"/>
    <lineage>
        <taxon>Eukaryota</taxon>
        <taxon>Metazoa</taxon>
        <taxon>Chordata</taxon>
        <taxon>Craniata</taxon>
        <taxon>Vertebrata</taxon>
        <taxon>Euteleostomi</taxon>
        <taxon>Actinopterygii</taxon>
        <taxon>Neopterygii</taxon>
        <taxon>Teleostei</taxon>
        <taxon>Anguilliformes</taxon>
        <taxon>Synaphobranchidae</taxon>
        <taxon>Synaphobranchus</taxon>
    </lineage>
</organism>
<evidence type="ECO:0000313" key="3">
    <source>
        <dbReference type="Proteomes" id="UP001152622"/>
    </source>
</evidence>
<accession>A0A9Q1EVT4</accession>
<evidence type="ECO:0000313" key="2">
    <source>
        <dbReference type="EMBL" id="KAJ8345990.1"/>
    </source>
</evidence>
<dbReference type="GO" id="GO:0005730">
    <property type="term" value="C:nucleolus"/>
    <property type="evidence" value="ECO:0007669"/>
    <property type="project" value="TreeGrafter"/>
</dbReference>
<dbReference type="GO" id="GO:0002040">
    <property type="term" value="P:sprouting angiogenesis"/>
    <property type="evidence" value="ECO:0007669"/>
    <property type="project" value="TreeGrafter"/>
</dbReference>
<feature type="compositionally biased region" description="Acidic residues" evidence="1">
    <location>
        <begin position="403"/>
        <end position="412"/>
    </location>
</feature>
<name>A0A9Q1EVT4_SYNKA</name>
<dbReference type="Proteomes" id="UP001152622">
    <property type="component" value="Chromosome 12"/>
</dbReference>
<dbReference type="GO" id="GO:2000051">
    <property type="term" value="P:negative regulation of non-canonical Wnt signaling pathway"/>
    <property type="evidence" value="ECO:0007669"/>
    <property type="project" value="TreeGrafter"/>
</dbReference>
<dbReference type="GO" id="GO:0016020">
    <property type="term" value="C:membrane"/>
    <property type="evidence" value="ECO:0007669"/>
    <property type="project" value="TreeGrafter"/>
</dbReference>
<feature type="region of interest" description="Disordered" evidence="1">
    <location>
        <begin position="401"/>
        <end position="425"/>
    </location>
</feature>
<keyword evidence="3" id="KW-1185">Reference proteome</keyword>
<comment type="caution">
    <text evidence="2">The sequence shown here is derived from an EMBL/GenBank/DDBJ whole genome shotgun (WGS) entry which is preliminary data.</text>
</comment>
<gene>
    <name evidence="2" type="ORF">SKAU_G00301830</name>
</gene>
<dbReference type="InterPro" id="IPR031248">
    <property type="entry name" value="RNF213"/>
</dbReference>
<feature type="non-terminal residue" evidence="2">
    <location>
        <position position="1"/>
    </location>
</feature>
<dbReference type="AlphaFoldDB" id="A0A9Q1EVT4"/>
<sequence>NELKVFVDLAFISAGENDLDVDRVACFHDAILGYSPMLYELKPNSGFDDFKETLTKLWKALDNDDNLPKKLRDTARHLEWLKTAKDSHGSVELSSLSLASAINKKGIYIISAQNQKKLNLETALKLKITEEHEEGQEMRCYSLEELRELQNKLMLMSGKGEQGQGEVEHFVEVFAGIQRLTVAFVNLYADGNPLFRHWEANMNCSALSGDGTVGIIMDFNLNGVVGEIMLEGDVLEQLLELCRKMERCLDFWKAFVAKQRSQHYYLNYYTSEQIVYLCDRLTQRKVKELDGQVLMMLSFIKPNCGVHDLRLTWDELQDELHTMAPDQNEDFQTFVDVTDSVEAGPRFEEEGAALPSLVEQASSSQKLDVVWNTYMRDMRSFLPDSLDVRTLGRLLDILANQKDEDEDAEEEGLMLSERKEKSIFR</sequence>